<keyword evidence="2" id="KW-0378">Hydrolase</keyword>
<protein>
    <submittedName>
        <fullName evidence="2">Putative intracellular protease/amidase</fullName>
    </submittedName>
</protein>
<keyword evidence="3" id="KW-1185">Reference proteome</keyword>
<dbReference type="InterPro" id="IPR029062">
    <property type="entry name" value="Class_I_gatase-like"/>
</dbReference>
<keyword evidence="2" id="KW-0645">Protease</keyword>
<dbReference type="Pfam" id="PF01965">
    <property type="entry name" value="DJ-1_PfpI"/>
    <property type="match status" value="1"/>
</dbReference>
<proteinExistence type="predicted"/>
<dbReference type="PANTHER" id="PTHR48094">
    <property type="entry name" value="PROTEIN/NUCLEIC ACID DEGLYCASE DJ-1-RELATED"/>
    <property type="match status" value="1"/>
</dbReference>
<dbReference type="EMBL" id="PTJA01000014">
    <property type="protein sequence ID" value="PPK78552.1"/>
    <property type="molecule type" value="Genomic_DNA"/>
</dbReference>
<comment type="caution">
    <text evidence="2">The sequence shown here is derived from an EMBL/GenBank/DDBJ whole genome shotgun (WGS) entry which is preliminary data.</text>
</comment>
<dbReference type="RefSeq" id="WP_104438961.1">
    <property type="nucleotide sequence ID" value="NZ_PTJA01000014.1"/>
</dbReference>
<evidence type="ECO:0000313" key="2">
    <source>
        <dbReference type="EMBL" id="PPK78552.1"/>
    </source>
</evidence>
<dbReference type="SUPFAM" id="SSF52317">
    <property type="entry name" value="Class I glutamine amidotransferase-like"/>
    <property type="match status" value="1"/>
</dbReference>
<dbReference type="CDD" id="cd03140">
    <property type="entry name" value="GATase1_PfpI_3"/>
    <property type="match status" value="1"/>
</dbReference>
<organism evidence="2 3">
    <name type="scientific">Lacrimispora xylanisolvens</name>
    <dbReference type="NCBI Taxonomy" id="384636"/>
    <lineage>
        <taxon>Bacteria</taxon>
        <taxon>Bacillati</taxon>
        <taxon>Bacillota</taxon>
        <taxon>Clostridia</taxon>
        <taxon>Lachnospirales</taxon>
        <taxon>Lachnospiraceae</taxon>
        <taxon>Lacrimispora</taxon>
    </lineage>
</organism>
<dbReference type="InterPro" id="IPR002818">
    <property type="entry name" value="DJ-1/PfpI"/>
</dbReference>
<accession>A0A2S6HM44</accession>
<dbReference type="OrthoDB" id="6003696at2"/>
<name>A0A2S6HM44_9FIRM</name>
<reference evidence="2 3" key="1">
    <citation type="submission" date="2018-02" db="EMBL/GenBank/DDBJ databases">
        <title>Genomic Encyclopedia of Archaeal and Bacterial Type Strains, Phase II (KMG-II): from individual species to whole genera.</title>
        <authorList>
            <person name="Goeker M."/>
        </authorList>
    </citation>
    <scope>NUCLEOTIDE SEQUENCE [LARGE SCALE GENOMIC DNA]</scope>
    <source>
        <strain evidence="2 3">DSM 3808</strain>
    </source>
</reference>
<gene>
    <name evidence="2" type="ORF">BXY41_11455</name>
</gene>
<dbReference type="GO" id="GO:0006508">
    <property type="term" value="P:proteolysis"/>
    <property type="evidence" value="ECO:0007669"/>
    <property type="project" value="UniProtKB-KW"/>
</dbReference>
<evidence type="ECO:0000313" key="3">
    <source>
        <dbReference type="Proteomes" id="UP000237749"/>
    </source>
</evidence>
<sequence length="197" mass="22261">MKKNILFVILEGFADWEAAYLSTAIRTFDPDQYDVKTVSLEKKAVESIGGFRVIPDYDIHDMPKDYEALILIGGTSWRGESAQQIRPLAERCFHDGRILAGICDASAFLGTIGLLNDVRHTSNDCDNLKQWAKNAYTGEINYIVEPAVRDEKIITANGVSPLEFAREVLMALNIAPENEILNWYQFYKYGIYNGDQN</sequence>
<dbReference type="GO" id="GO:0008233">
    <property type="term" value="F:peptidase activity"/>
    <property type="evidence" value="ECO:0007669"/>
    <property type="project" value="UniProtKB-KW"/>
</dbReference>
<dbReference type="AlphaFoldDB" id="A0A2S6HM44"/>
<evidence type="ECO:0000259" key="1">
    <source>
        <dbReference type="Pfam" id="PF01965"/>
    </source>
</evidence>
<dbReference type="PANTHER" id="PTHR48094:SF19">
    <property type="entry name" value="DJ-1_PFPI DOMAIN-CONTAINING PROTEIN"/>
    <property type="match status" value="1"/>
</dbReference>
<dbReference type="Proteomes" id="UP000237749">
    <property type="component" value="Unassembled WGS sequence"/>
</dbReference>
<feature type="domain" description="DJ-1/PfpI" evidence="1">
    <location>
        <begin position="3"/>
        <end position="169"/>
    </location>
</feature>
<dbReference type="GO" id="GO:0005737">
    <property type="term" value="C:cytoplasm"/>
    <property type="evidence" value="ECO:0007669"/>
    <property type="project" value="TreeGrafter"/>
</dbReference>
<dbReference type="InterPro" id="IPR050325">
    <property type="entry name" value="Prot/Nucl_acid_deglycase"/>
</dbReference>
<dbReference type="Gene3D" id="3.40.50.880">
    <property type="match status" value="1"/>
</dbReference>